<evidence type="ECO:0000259" key="3">
    <source>
        <dbReference type="SMART" id="SM00470"/>
    </source>
</evidence>
<dbReference type="Pfam" id="PF02195">
    <property type="entry name" value="ParB_N"/>
    <property type="match status" value="1"/>
</dbReference>
<dbReference type="SMART" id="SM00470">
    <property type="entry name" value="ParB"/>
    <property type="match status" value="1"/>
</dbReference>
<dbReference type="InterPro" id="IPR041468">
    <property type="entry name" value="HTH_ParB/Spo0J"/>
</dbReference>
<feature type="domain" description="ParB-like N-terminal" evidence="3">
    <location>
        <begin position="35"/>
        <end position="123"/>
    </location>
</feature>
<gene>
    <name evidence="4" type="ORF">HND93_24705</name>
</gene>
<proteinExistence type="inferred from homology"/>
<dbReference type="Gene3D" id="1.10.10.2830">
    <property type="match status" value="1"/>
</dbReference>
<organism evidence="4 5">
    <name type="scientific">Azospirillum oleiclasticum</name>
    <dbReference type="NCBI Taxonomy" id="2735135"/>
    <lineage>
        <taxon>Bacteria</taxon>
        <taxon>Pseudomonadati</taxon>
        <taxon>Pseudomonadota</taxon>
        <taxon>Alphaproteobacteria</taxon>
        <taxon>Rhodospirillales</taxon>
        <taxon>Azospirillaceae</taxon>
        <taxon>Azospirillum</taxon>
    </lineage>
</organism>
<dbReference type="InterPro" id="IPR004437">
    <property type="entry name" value="ParB/RepB/Spo0J"/>
</dbReference>
<dbReference type="InterPro" id="IPR003115">
    <property type="entry name" value="ParB_N"/>
</dbReference>
<dbReference type="EMBL" id="JABFDB010000023">
    <property type="protein sequence ID" value="NYZ22920.1"/>
    <property type="molecule type" value="Genomic_DNA"/>
</dbReference>
<dbReference type="Pfam" id="PF17762">
    <property type="entry name" value="HTH_ParB"/>
    <property type="match status" value="1"/>
</dbReference>
<keyword evidence="5" id="KW-1185">Reference proteome</keyword>
<name>A0ABX2TF00_9PROT</name>
<dbReference type="PANTHER" id="PTHR33375:SF1">
    <property type="entry name" value="CHROMOSOME-PARTITIONING PROTEIN PARB-RELATED"/>
    <property type="match status" value="1"/>
</dbReference>
<comment type="caution">
    <text evidence="4">The sequence shown here is derived from an EMBL/GenBank/DDBJ whole genome shotgun (WGS) entry which is preliminary data.</text>
</comment>
<comment type="similarity">
    <text evidence="1">Belongs to the ParB family.</text>
</comment>
<evidence type="ECO:0000256" key="2">
    <source>
        <dbReference type="ARBA" id="ARBA00022829"/>
    </source>
</evidence>
<dbReference type="InterPro" id="IPR036086">
    <property type="entry name" value="ParB/Sulfiredoxin_sf"/>
</dbReference>
<keyword evidence="2" id="KW-0159">Chromosome partition</keyword>
<dbReference type="InterPro" id="IPR050336">
    <property type="entry name" value="Chromosome_partition/occlusion"/>
</dbReference>
<evidence type="ECO:0000313" key="4">
    <source>
        <dbReference type="EMBL" id="NYZ22920.1"/>
    </source>
</evidence>
<dbReference type="SUPFAM" id="SSF110849">
    <property type="entry name" value="ParB/Sulfiredoxin"/>
    <property type="match status" value="1"/>
</dbReference>
<dbReference type="RefSeq" id="WP_180284701.1">
    <property type="nucleotide sequence ID" value="NZ_JABFDB010000023.1"/>
</dbReference>
<dbReference type="PANTHER" id="PTHR33375">
    <property type="entry name" value="CHROMOSOME-PARTITIONING PROTEIN PARB-RELATED"/>
    <property type="match status" value="1"/>
</dbReference>
<sequence>MPPRDSRRLANAALLATATDRTARLFGVEGGYTLRELDVARIETNPEQPRRHFEESDLAELAASIQRHGLLQPVCVQETATDHFRLVAGERRLRAFIRLERTTIPAMVVRTTDPEALSLIENVQRVDLDAFEVAGALDLLLAKHGATHAELGSLLGKSQPYVTRTLGILRLPRTIREEYAQHRQVPASALMIIAETEGERRQMALWRLAKSGGSVRALQEARKTEPRDAPPSPDFARVHKGLSRNIAALQALHNAGALGDTERTALRALRDALDGMLDGPAD</sequence>
<dbReference type="Proteomes" id="UP000584642">
    <property type="component" value="Unassembled WGS sequence"/>
</dbReference>
<evidence type="ECO:0000313" key="5">
    <source>
        <dbReference type="Proteomes" id="UP000584642"/>
    </source>
</evidence>
<reference evidence="4 5" key="1">
    <citation type="submission" date="2020-05" db="EMBL/GenBank/DDBJ databases">
        <title>Azospirillum oleiclasticum sp. nov, a nitrogen-fixing and heavy crude oil-emulsifying bacterium isolated from the crude oil of Yumen Oilfield.</title>
        <authorList>
            <person name="Wu D."/>
            <person name="Cai M."/>
            <person name="Zhang X."/>
        </authorList>
    </citation>
    <scope>NUCLEOTIDE SEQUENCE [LARGE SCALE GENOMIC DNA]</scope>
    <source>
        <strain evidence="4 5">ROY-1-1-2</strain>
    </source>
</reference>
<accession>A0ABX2TF00</accession>
<dbReference type="NCBIfam" id="TIGR00180">
    <property type="entry name" value="parB_part"/>
    <property type="match status" value="1"/>
</dbReference>
<protein>
    <submittedName>
        <fullName evidence="4">ParB/RepB/Spo0J family partition protein</fullName>
    </submittedName>
</protein>
<dbReference type="Gene3D" id="3.90.1530.30">
    <property type="match status" value="1"/>
</dbReference>
<evidence type="ECO:0000256" key="1">
    <source>
        <dbReference type="ARBA" id="ARBA00006295"/>
    </source>
</evidence>